<keyword evidence="1" id="KW-0804">Transcription</keyword>
<sequence>MNIPAGIVPAIRSMKDFETALESDHNAVVLLETRLAQLKSLVTYAKRANKQVFVHVDLIQGLKADEYGMEFLVRAIKPDGVISTRGNIIKLAKKHKLTAIQRMFLLDSMAVDHNLQLIDRFQPDCVELLPGLVPDIITQIYEEASIPVIAGGLIRNEQEVSSALEAGAVAVSTSNAELWDLS</sequence>
<dbReference type="PANTHER" id="PTHR35787">
    <property type="entry name" value="GLYCEROL UPTAKE OPERON ANTITERMINATOR REGULATORY PROTEIN"/>
    <property type="match status" value="1"/>
</dbReference>
<dbReference type="RefSeq" id="WP_138601621.1">
    <property type="nucleotide sequence ID" value="NZ_VCIA01000001.1"/>
</dbReference>
<reference evidence="2 3" key="1">
    <citation type="submission" date="2019-05" db="EMBL/GenBank/DDBJ databases">
        <title>Genomic analysis of Lentibacillus sp. NKC220-2.</title>
        <authorList>
            <person name="Oh Y.J."/>
        </authorList>
    </citation>
    <scope>NUCLEOTIDE SEQUENCE [LARGE SCALE GENOMIC DNA]</scope>
    <source>
        <strain evidence="2 3">NKC220-2</strain>
    </source>
</reference>
<dbReference type="GO" id="GO:0003723">
    <property type="term" value="F:RNA binding"/>
    <property type="evidence" value="ECO:0007669"/>
    <property type="project" value="UniProtKB-KW"/>
</dbReference>
<dbReference type="OrthoDB" id="9799580at2"/>
<dbReference type="GO" id="GO:0006071">
    <property type="term" value="P:glycerol metabolic process"/>
    <property type="evidence" value="ECO:0007669"/>
    <property type="project" value="UniProtKB-UniRule"/>
</dbReference>
<dbReference type="PANTHER" id="PTHR35787:SF1">
    <property type="entry name" value="GLYCEROL UPTAKE OPERON ANTITERMINATOR REGULATORY PROTEIN"/>
    <property type="match status" value="1"/>
</dbReference>
<keyword evidence="1" id="KW-0694">RNA-binding</keyword>
<keyword evidence="1" id="KW-0805">Transcription regulation</keyword>
<dbReference type="EMBL" id="VCIA01000001">
    <property type="protein sequence ID" value="TMN21328.1"/>
    <property type="molecule type" value="Genomic_DNA"/>
</dbReference>
<evidence type="ECO:0000256" key="1">
    <source>
        <dbReference type="PIRNR" id="PIRNR016897"/>
    </source>
</evidence>
<evidence type="ECO:0000313" key="2">
    <source>
        <dbReference type="EMBL" id="TMN21328.1"/>
    </source>
</evidence>
<gene>
    <name evidence="2" type="ORF">FFL34_03810</name>
</gene>
<dbReference type="GO" id="GO:0001072">
    <property type="term" value="F:transcription antitermination factor activity, RNA binding"/>
    <property type="evidence" value="ECO:0007669"/>
    <property type="project" value="TreeGrafter"/>
</dbReference>
<dbReference type="GO" id="GO:0045893">
    <property type="term" value="P:positive regulation of DNA-templated transcription"/>
    <property type="evidence" value="ECO:0007669"/>
    <property type="project" value="TreeGrafter"/>
</dbReference>
<keyword evidence="1" id="KW-0319">Glycerol metabolism</keyword>
<protein>
    <recommendedName>
        <fullName evidence="1">Glycerol uptake operon antiterminator regulatory protein</fullName>
    </recommendedName>
</protein>
<dbReference type="Proteomes" id="UP000306980">
    <property type="component" value="Unassembled WGS sequence"/>
</dbReference>
<dbReference type="Gene3D" id="3.20.20.70">
    <property type="entry name" value="Aldolase class I"/>
    <property type="match status" value="1"/>
</dbReference>
<dbReference type="SUPFAM" id="SSF110391">
    <property type="entry name" value="GlpP-like"/>
    <property type="match status" value="1"/>
</dbReference>
<dbReference type="Pfam" id="PF04309">
    <property type="entry name" value="G3P_antiterm"/>
    <property type="match status" value="1"/>
</dbReference>
<dbReference type="InterPro" id="IPR013785">
    <property type="entry name" value="Aldolase_TIM"/>
</dbReference>
<organism evidence="2 3">
    <name type="scientific">Lentibacillus cibarius</name>
    <dbReference type="NCBI Taxonomy" id="2583219"/>
    <lineage>
        <taxon>Bacteria</taxon>
        <taxon>Bacillati</taxon>
        <taxon>Bacillota</taxon>
        <taxon>Bacilli</taxon>
        <taxon>Bacillales</taxon>
        <taxon>Bacillaceae</taxon>
        <taxon>Lentibacillus</taxon>
    </lineage>
</organism>
<comment type="caution">
    <text evidence="2">The sequence shown here is derived from an EMBL/GenBank/DDBJ whole genome shotgun (WGS) entry which is preliminary data.</text>
</comment>
<dbReference type="InterPro" id="IPR006699">
    <property type="entry name" value="GlpP"/>
</dbReference>
<comment type="function">
    <text evidence="1">Regulates expression of the glpD operon. In the presence of glycerol 3-phosphate (G3P) causes antitermination of transcription of glpD at the inverted repeat of the leader region to enhance its transcription. Binds and stabilizes glpD leader mRNA.</text>
</comment>
<dbReference type="PIRSF" id="PIRSF016897">
    <property type="entry name" value="GlpP"/>
    <property type="match status" value="1"/>
</dbReference>
<dbReference type="AlphaFoldDB" id="A0A5S3QHK2"/>
<evidence type="ECO:0000313" key="3">
    <source>
        <dbReference type="Proteomes" id="UP000306980"/>
    </source>
</evidence>
<accession>A0A5S3QHK2</accession>
<name>A0A5S3QHK2_9BACI</name>
<proteinExistence type="predicted"/>